<dbReference type="PANTHER" id="PTHR47432">
    <property type="entry name" value="CELL WALL ASSEMBLY REGULATOR SMI1"/>
    <property type="match status" value="1"/>
</dbReference>
<accession>A0A1M5DT64</accession>
<reference evidence="3" key="1">
    <citation type="submission" date="2016-11" db="EMBL/GenBank/DDBJ databases">
        <authorList>
            <person name="Varghese N."/>
            <person name="Submissions S."/>
        </authorList>
    </citation>
    <scope>NUCLEOTIDE SEQUENCE [LARGE SCALE GENOMIC DNA]</scope>
    <source>
        <strain evidence="3">YR203</strain>
    </source>
</reference>
<dbReference type="InterPro" id="IPR018958">
    <property type="entry name" value="Knr4/Smi1-like_dom"/>
</dbReference>
<gene>
    <name evidence="2" type="ORF">SAMN02787073_2706</name>
</gene>
<evidence type="ECO:0000259" key="1">
    <source>
        <dbReference type="SMART" id="SM00860"/>
    </source>
</evidence>
<dbReference type="SMART" id="SM00860">
    <property type="entry name" value="SMI1_KNR4"/>
    <property type="match status" value="1"/>
</dbReference>
<evidence type="ECO:0000313" key="2">
    <source>
        <dbReference type="EMBL" id="SHF70074.1"/>
    </source>
</evidence>
<dbReference type="Pfam" id="PF09346">
    <property type="entry name" value="SMI1_KNR4"/>
    <property type="match status" value="1"/>
</dbReference>
<dbReference type="RefSeq" id="WP_073174100.1">
    <property type="nucleotide sequence ID" value="NZ_FQVE01000003.1"/>
</dbReference>
<feature type="domain" description="Knr4/Smi1-like" evidence="1">
    <location>
        <begin position="27"/>
        <end position="164"/>
    </location>
</feature>
<dbReference type="PANTHER" id="PTHR47432:SF1">
    <property type="entry name" value="CELL WALL ASSEMBLY REGULATOR SMI1"/>
    <property type="match status" value="1"/>
</dbReference>
<evidence type="ECO:0000313" key="3">
    <source>
        <dbReference type="Proteomes" id="UP000184108"/>
    </source>
</evidence>
<dbReference type="GO" id="GO:0043332">
    <property type="term" value="C:mating projection tip"/>
    <property type="evidence" value="ECO:0007669"/>
    <property type="project" value="TreeGrafter"/>
</dbReference>
<dbReference type="EMBL" id="FQVE01000003">
    <property type="protein sequence ID" value="SHF70074.1"/>
    <property type="molecule type" value="Genomic_DNA"/>
</dbReference>
<dbReference type="SUPFAM" id="SSF160631">
    <property type="entry name" value="SMI1/KNR4-like"/>
    <property type="match status" value="1"/>
</dbReference>
<proteinExistence type="predicted"/>
<name>A0A1M5DT64_9FLAO</name>
<dbReference type="Proteomes" id="UP000184108">
    <property type="component" value="Unassembled WGS sequence"/>
</dbReference>
<dbReference type="AlphaFoldDB" id="A0A1M5DT64"/>
<dbReference type="InterPro" id="IPR037883">
    <property type="entry name" value="Knr4/Smi1-like_sf"/>
</dbReference>
<protein>
    <submittedName>
        <fullName evidence="2">Cell wall assembly regulator SMI1</fullName>
    </submittedName>
</protein>
<sequence length="207" mass="24109">MKQDFEIIENWLMENAKKILNLSLQKPATEDEIKELETATGKNLPGDFKELYLWHNGLNDQENFGSLFYGMDFFPVSRIIEEYRYKKEHYASENIPLKKADKEIDSASMFNINWIKFAFDGSHTSLLIDLAPASQGTYGQIIFIDDEYETGILVANSTAELIEKFKNDLENNLYQLDEDALEDENHYLTADKTIDIVNWETSEIWNR</sequence>
<organism evidence="2 3">
    <name type="scientific">Chryseobacterium vrystaatense</name>
    <dbReference type="NCBI Taxonomy" id="307480"/>
    <lineage>
        <taxon>Bacteria</taxon>
        <taxon>Pseudomonadati</taxon>
        <taxon>Bacteroidota</taxon>
        <taxon>Flavobacteriia</taxon>
        <taxon>Flavobacteriales</taxon>
        <taxon>Weeksellaceae</taxon>
        <taxon>Chryseobacterium group</taxon>
        <taxon>Chryseobacterium</taxon>
    </lineage>
</organism>
<dbReference type="InterPro" id="IPR051873">
    <property type="entry name" value="KNR4/SMI1_regulator"/>
</dbReference>
<dbReference type="Gene3D" id="3.40.1580.10">
    <property type="entry name" value="SMI1/KNR4-like"/>
    <property type="match status" value="1"/>
</dbReference>